<evidence type="ECO:0000256" key="12">
    <source>
        <dbReference type="ARBA" id="ARBA00023136"/>
    </source>
</evidence>
<organism evidence="20 21">
    <name type="scientific">candidate division WWE3 bacterium CG_4_10_14_0_2_um_filter_41_14</name>
    <dbReference type="NCBI Taxonomy" id="1975072"/>
    <lineage>
        <taxon>Bacteria</taxon>
        <taxon>Katanobacteria</taxon>
    </lineage>
</organism>
<evidence type="ECO:0000256" key="16">
    <source>
        <dbReference type="PIRSR" id="PIRSR600829-2"/>
    </source>
</evidence>
<dbReference type="GO" id="GO:0016301">
    <property type="term" value="F:kinase activity"/>
    <property type="evidence" value="ECO:0007669"/>
    <property type="project" value="UniProtKB-KW"/>
</dbReference>
<dbReference type="CDD" id="cd14265">
    <property type="entry name" value="UDPK_IM_like"/>
    <property type="match status" value="1"/>
</dbReference>
<dbReference type="Pfam" id="PF01219">
    <property type="entry name" value="DAGK_prokar"/>
    <property type="match status" value="1"/>
</dbReference>
<evidence type="ECO:0000256" key="11">
    <source>
        <dbReference type="ARBA" id="ARBA00023098"/>
    </source>
</evidence>
<keyword evidence="18" id="KW-0479">Metal-binding</keyword>
<evidence type="ECO:0000256" key="13">
    <source>
        <dbReference type="ARBA" id="ARBA00023209"/>
    </source>
</evidence>
<comment type="caution">
    <text evidence="20">The sequence shown here is derived from an EMBL/GenBank/DDBJ whole genome shotgun (WGS) entry which is preliminary data.</text>
</comment>
<feature type="binding site" evidence="16">
    <location>
        <position position="70"/>
    </location>
    <ligand>
        <name>substrate</name>
    </ligand>
</feature>
<comment type="similarity">
    <text evidence="2">Belongs to the bacterial diacylglycerol kinase family.</text>
</comment>
<feature type="binding site" evidence="18">
    <location>
        <position position="77"/>
    </location>
    <ligand>
        <name>a divalent metal cation</name>
        <dbReference type="ChEBI" id="CHEBI:60240"/>
    </ligand>
</feature>
<feature type="transmembrane region" description="Helical" evidence="19">
    <location>
        <begin position="56"/>
        <end position="76"/>
    </location>
</feature>
<keyword evidence="6 19" id="KW-0812">Transmembrane</keyword>
<keyword evidence="13" id="KW-0594">Phospholipid biosynthesis</keyword>
<feature type="transmembrane region" description="Helical" evidence="19">
    <location>
        <begin position="32"/>
        <end position="49"/>
    </location>
</feature>
<dbReference type="Proteomes" id="UP000228920">
    <property type="component" value="Unassembled WGS sequence"/>
</dbReference>
<comment type="subcellular location">
    <subcellularLocation>
        <location evidence="1">Cell membrane</location>
        <topology evidence="1">Multi-pass membrane protein</topology>
    </subcellularLocation>
</comment>
<feature type="binding site" evidence="17">
    <location>
        <begin position="95"/>
        <end position="96"/>
    </location>
    <ligand>
        <name>ATP</name>
        <dbReference type="ChEBI" id="CHEBI:30616"/>
    </ligand>
</feature>
<dbReference type="PANTHER" id="PTHR34299">
    <property type="entry name" value="DIACYLGLYCEROL KINASE"/>
    <property type="match status" value="1"/>
</dbReference>
<dbReference type="GO" id="GO:0005886">
    <property type="term" value="C:plasma membrane"/>
    <property type="evidence" value="ECO:0007669"/>
    <property type="project" value="UniProtKB-SubCell"/>
</dbReference>
<name>A0A2M7TEG6_UNCKA</name>
<evidence type="ECO:0000256" key="18">
    <source>
        <dbReference type="PIRSR" id="PIRSR600829-4"/>
    </source>
</evidence>
<feature type="active site" description="Proton acceptor" evidence="15">
    <location>
        <position position="70"/>
    </location>
</feature>
<evidence type="ECO:0000256" key="10">
    <source>
        <dbReference type="ARBA" id="ARBA00022989"/>
    </source>
</evidence>
<keyword evidence="8 20" id="KW-0418">Kinase</keyword>
<keyword evidence="5" id="KW-0808">Transferase</keyword>
<evidence type="ECO:0000256" key="4">
    <source>
        <dbReference type="ARBA" id="ARBA00022516"/>
    </source>
</evidence>
<dbReference type="EMBL" id="PFNL01000197">
    <property type="protein sequence ID" value="PIZ44073.1"/>
    <property type="molecule type" value="Genomic_DNA"/>
</dbReference>
<evidence type="ECO:0000256" key="9">
    <source>
        <dbReference type="ARBA" id="ARBA00022840"/>
    </source>
</evidence>
<accession>A0A2M7TEG6</accession>
<keyword evidence="18" id="KW-0460">Magnesium</keyword>
<sequence length="122" mass="13402">MAKPSLRPAAYIRSIGYAIDGLSYVVRNHASFTFQTIFALCTLLLGLIVKLEKIEWIIVLSVIFIVLVAELLNTSIETTLDYMAKEHHHNVKVGKDVAAAAVFVTSIGAILIGLLIFLPHLL</sequence>
<dbReference type="Gene3D" id="1.10.287.3610">
    <property type="match status" value="1"/>
</dbReference>
<feature type="binding site" evidence="17">
    <location>
        <position position="77"/>
    </location>
    <ligand>
        <name>ATP</name>
        <dbReference type="ChEBI" id="CHEBI:30616"/>
    </ligand>
</feature>
<evidence type="ECO:0000256" key="5">
    <source>
        <dbReference type="ARBA" id="ARBA00022679"/>
    </source>
</evidence>
<evidence type="ECO:0000256" key="2">
    <source>
        <dbReference type="ARBA" id="ARBA00005967"/>
    </source>
</evidence>
<keyword evidence="3" id="KW-1003">Cell membrane</keyword>
<evidence type="ECO:0000256" key="3">
    <source>
        <dbReference type="ARBA" id="ARBA00022475"/>
    </source>
</evidence>
<dbReference type="InterPro" id="IPR033717">
    <property type="entry name" value="UDPK"/>
</dbReference>
<protein>
    <submittedName>
        <fullName evidence="20">Diacylglycerol kinase</fullName>
    </submittedName>
</protein>
<keyword evidence="14" id="KW-1208">Phospholipid metabolism</keyword>
<evidence type="ECO:0000313" key="21">
    <source>
        <dbReference type="Proteomes" id="UP000228920"/>
    </source>
</evidence>
<proteinExistence type="inferred from homology"/>
<keyword evidence="9 17" id="KW-0067">ATP-binding</keyword>
<feature type="transmembrane region" description="Helical" evidence="19">
    <location>
        <begin position="96"/>
        <end position="118"/>
    </location>
</feature>
<keyword evidence="4" id="KW-0444">Lipid biosynthesis</keyword>
<dbReference type="PANTHER" id="PTHR34299:SF1">
    <property type="entry name" value="DIACYLGLYCEROL KINASE"/>
    <property type="match status" value="1"/>
</dbReference>
<evidence type="ECO:0000256" key="8">
    <source>
        <dbReference type="ARBA" id="ARBA00022777"/>
    </source>
</evidence>
<evidence type="ECO:0000313" key="20">
    <source>
        <dbReference type="EMBL" id="PIZ44073.1"/>
    </source>
</evidence>
<dbReference type="InterPro" id="IPR000829">
    <property type="entry name" value="DAGK"/>
</dbReference>
<dbReference type="AlphaFoldDB" id="A0A2M7TEG6"/>
<feature type="binding site" evidence="17">
    <location>
        <position position="17"/>
    </location>
    <ligand>
        <name>ATP</name>
        <dbReference type="ChEBI" id="CHEBI:30616"/>
    </ligand>
</feature>
<evidence type="ECO:0000256" key="17">
    <source>
        <dbReference type="PIRSR" id="PIRSR600829-3"/>
    </source>
</evidence>
<comment type="cofactor">
    <cofactor evidence="18">
        <name>Mg(2+)</name>
        <dbReference type="ChEBI" id="CHEBI:18420"/>
    </cofactor>
    <text evidence="18">Mn(2+), Zn(2+), Cd(2+) and Co(2+) support activity to lesser extents.</text>
</comment>
<dbReference type="InterPro" id="IPR036945">
    <property type="entry name" value="DAGK_sf"/>
</dbReference>
<gene>
    <name evidence="20" type="ORF">COY32_07145</name>
</gene>
<reference evidence="21" key="1">
    <citation type="submission" date="2017-09" db="EMBL/GenBank/DDBJ databases">
        <title>Depth-based differentiation of microbial function through sediment-hosted aquifers and enrichment of novel symbionts in the deep terrestrial subsurface.</title>
        <authorList>
            <person name="Probst A.J."/>
            <person name="Ladd B."/>
            <person name="Jarett J.K."/>
            <person name="Geller-Mcgrath D.E."/>
            <person name="Sieber C.M.K."/>
            <person name="Emerson J.B."/>
            <person name="Anantharaman K."/>
            <person name="Thomas B.C."/>
            <person name="Malmstrom R."/>
            <person name="Stieglmeier M."/>
            <person name="Klingl A."/>
            <person name="Woyke T."/>
            <person name="Ryan C.M."/>
            <person name="Banfield J.F."/>
        </authorList>
    </citation>
    <scope>NUCLEOTIDE SEQUENCE [LARGE SCALE GENOMIC DNA]</scope>
</reference>
<dbReference type="GO" id="GO:0046872">
    <property type="term" value="F:metal ion binding"/>
    <property type="evidence" value="ECO:0007669"/>
    <property type="project" value="UniProtKB-KW"/>
</dbReference>
<keyword evidence="7 17" id="KW-0547">Nucleotide-binding</keyword>
<evidence type="ECO:0000256" key="6">
    <source>
        <dbReference type="ARBA" id="ARBA00022692"/>
    </source>
</evidence>
<evidence type="ECO:0000256" key="7">
    <source>
        <dbReference type="ARBA" id="ARBA00022741"/>
    </source>
</evidence>
<dbReference type="GO" id="GO:0008654">
    <property type="term" value="P:phospholipid biosynthetic process"/>
    <property type="evidence" value="ECO:0007669"/>
    <property type="project" value="UniProtKB-KW"/>
</dbReference>
<feature type="binding site" evidence="17">
    <location>
        <begin position="86"/>
        <end position="88"/>
    </location>
    <ligand>
        <name>ATP</name>
        <dbReference type="ChEBI" id="CHEBI:30616"/>
    </ligand>
</feature>
<keyword evidence="11" id="KW-0443">Lipid metabolism</keyword>
<evidence type="ECO:0000256" key="14">
    <source>
        <dbReference type="ARBA" id="ARBA00023264"/>
    </source>
</evidence>
<keyword evidence="10 19" id="KW-1133">Transmembrane helix</keyword>
<evidence type="ECO:0000256" key="19">
    <source>
        <dbReference type="SAM" id="Phobius"/>
    </source>
</evidence>
<evidence type="ECO:0000256" key="15">
    <source>
        <dbReference type="PIRSR" id="PIRSR600829-1"/>
    </source>
</evidence>
<dbReference type="GO" id="GO:0005524">
    <property type="term" value="F:ATP binding"/>
    <property type="evidence" value="ECO:0007669"/>
    <property type="project" value="UniProtKB-KW"/>
</dbReference>
<evidence type="ECO:0000256" key="1">
    <source>
        <dbReference type="ARBA" id="ARBA00004651"/>
    </source>
</evidence>
<keyword evidence="12 19" id="KW-0472">Membrane</keyword>